<evidence type="ECO:0000256" key="7">
    <source>
        <dbReference type="ARBA" id="ARBA00022927"/>
    </source>
</evidence>
<evidence type="ECO:0000256" key="11">
    <source>
        <dbReference type="SAM" id="Phobius"/>
    </source>
</evidence>
<sequence>MNNDWDKAPELNITPLVDVMLVLLAILMLTTPVMLHEENIILPSGSNSKQITKIPEIEIKINNKRQIFVKKQKYNFATFPDSFLGIANKYKPTTPVYIRADKNLKYEDVIYILKSVKSAGLTKVSLMTDI</sequence>
<dbReference type="PANTHER" id="PTHR30558">
    <property type="entry name" value="EXBD MEMBRANE COMPONENT OF PMF-DRIVEN MACROMOLECULE IMPORT SYSTEM"/>
    <property type="match status" value="1"/>
</dbReference>
<dbReference type="GO" id="GO:0005886">
    <property type="term" value="C:plasma membrane"/>
    <property type="evidence" value="ECO:0007669"/>
    <property type="project" value="UniProtKB-SubCell"/>
</dbReference>
<dbReference type="InterPro" id="IPR003400">
    <property type="entry name" value="ExbD"/>
</dbReference>
<dbReference type="GO" id="GO:0022857">
    <property type="term" value="F:transmembrane transporter activity"/>
    <property type="evidence" value="ECO:0007669"/>
    <property type="project" value="InterPro"/>
</dbReference>
<dbReference type="PANTHER" id="PTHR30558:SF12">
    <property type="entry name" value="BIOPOLYMER TRANSPORT PROTEIN EXBD"/>
    <property type="match status" value="1"/>
</dbReference>
<dbReference type="Pfam" id="PF02472">
    <property type="entry name" value="ExbD"/>
    <property type="match status" value="1"/>
</dbReference>
<dbReference type="AlphaFoldDB" id="A0A6S6S8X2"/>
<gene>
    <name evidence="12" type="ORF">HELGO_WM11068</name>
</gene>
<keyword evidence="8 11" id="KW-1133">Transmembrane helix</keyword>
<dbReference type="Gene3D" id="3.30.420.270">
    <property type="match status" value="1"/>
</dbReference>
<dbReference type="EMBL" id="CACVAW010000005">
    <property type="protein sequence ID" value="CAA6801504.1"/>
    <property type="molecule type" value="Genomic_DNA"/>
</dbReference>
<keyword evidence="9 11" id="KW-0472">Membrane</keyword>
<evidence type="ECO:0000256" key="10">
    <source>
        <dbReference type="RuleBase" id="RU003879"/>
    </source>
</evidence>
<name>A0A6S6S8X2_9BACT</name>
<evidence type="ECO:0000256" key="9">
    <source>
        <dbReference type="ARBA" id="ARBA00023136"/>
    </source>
</evidence>
<keyword evidence="3 10" id="KW-0813">Transport</keyword>
<evidence type="ECO:0000313" key="12">
    <source>
        <dbReference type="EMBL" id="CAA6801504.1"/>
    </source>
</evidence>
<evidence type="ECO:0000256" key="6">
    <source>
        <dbReference type="ARBA" id="ARBA00022692"/>
    </source>
</evidence>
<keyword evidence="7 10" id="KW-0653">Protein transport</keyword>
<feature type="transmembrane region" description="Helical" evidence="11">
    <location>
        <begin position="12"/>
        <end position="35"/>
    </location>
</feature>
<evidence type="ECO:0000256" key="3">
    <source>
        <dbReference type="ARBA" id="ARBA00022448"/>
    </source>
</evidence>
<evidence type="ECO:0000256" key="1">
    <source>
        <dbReference type="ARBA" id="ARBA00004249"/>
    </source>
</evidence>
<evidence type="ECO:0000256" key="2">
    <source>
        <dbReference type="ARBA" id="ARBA00005811"/>
    </source>
</evidence>
<reference evidence="12" key="1">
    <citation type="submission" date="2020-01" db="EMBL/GenBank/DDBJ databases">
        <authorList>
            <person name="Meier V. D."/>
            <person name="Meier V D."/>
        </authorList>
    </citation>
    <scope>NUCLEOTIDE SEQUENCE</scope>
    <source>
        <strain evidence="12">HLG_WM_MAG_12</strain>
    </source>
</reference>
<accession>A0A6S6S8X2</accession>
<keyword evidence="6 10" id="KW-0812">Transmembrane</keyword>
<evidence type="ECO:0000256" key="4">
    <source>
        <dbReference type="ARBA" id="ARBA00022475"/>
    </source>
</evidence>
<comment type="subcellular location">
    <subcellularLocation>
        <location evidence="1">Cell inner membrane</location>
        <topology evidence="1">Single-pass type II membrane protein</topology>
    </subcellularLocation>
    <subcellularLocation>
        <location evidence="10">Cell membrane</location>
        <topology evidence="10">Single-pass type II membrane protein</topology>
    </subcellularLocation>
</comment>
<proteinExistence type="inferred from homology"/>
<dbReference type="GO" id="GO:0015031">
    <property type="term" value="P:protein transport"/>
    <property type="evidence" value="ECO:0007669"/>
    <property type="project" value="UniProtKB-KW"/>
</dbReference>
<evidence type="ECO:0000256" key="5">
    <source>
        <dbReference type="ARBA" id="ARBA00022519"/>
    </source>
</evidence>
<comment type="similarity">
    <text evidence="2 10">Belongs to the ExbD/TolR family.</text>
</comment>
<evidence type="ECO:0000256" key="8">
    <source>
        <dbReference type="ARBA" id="ARBA00022989"/>
    </source>
</evidence>
<keyword evidence="4" id="KW-1003">Cell membrane</keyword>
<keyword evidence="5" id="KW-0997">Cell inner membrane</keyword>
<protein>
    <submittedName>
        <fullName evidence="12">Biopolymer transport protein ExbD/TolR</fullName>
    </submittedName>
</protein>
<organism evidence="12">
    <name type="scientific">uncultured Campylobacterales bacterium</name>
    <dbReference type="NCBI Taxonomy" id="352960"/>
    <lineage>
        <taxon>Bacteria</taxon>
        <taxon>Pseudomonadati</taxon>
        <taxon>Campylobacterota</taxon>
        <taxon>Epsilonproteobacteria</taxon>
        <taxon>Campylobacterales</taxon>
        <taxon>environmental samples</taxon>
    </lineage>
</organism>